<reference evidence="2" key="1">
    <citation type="submission" date="2024-01" db="EMBL/GenBank/DDBJ databases">
        <title>First draft genome sequence data of TA4-1, the type strain of Gram-positive actinobacterium Streptomyces chiangmaiensis.</title>
        <authorList>
            <person name="Yasawong M."/>
            <person name="Nantapong N."/>
        </authorList>
    </citation>
    <scope>NUCLEOTIDE SEQUENCE</scope>
    <source>
        <strain evidence="2">TA4-1</strain>
    </source>
</reference>
<evidence type="ECO:0000313" key="3">
    <source>
        <dbReference type="Proteomes" id="UP001333996"/>
    </source>
</evidence>
<organism evidence="2 3">
    <name type="scientific">Streptomyces chiangmaiensis</name>
    <dbReference type="NCBI Taxonomy" id="766497"/>
    <lineage>
        <taxon>Bacteria</taxon>
        <taxon>Bacillati</taxon>
        <taxon>Actinomycetota</taxon>
        <taxon>Actinomycetes</taxon>
        <taxon>Kitasatosporales</taxon>
        <taxon>Streptomycetaceae</taxon>
        <taxon>Streptomyces</taxon>
    </lineage>
</organism>
<evidence type="ECO:0000313" key="2">
    <source>
        <dbReference type="EMBL" id="MED7827959.1"/>
    </source>
</evidence>
<dbReference type="EMBL" id="JAYWVC010000292">
    <property type="protein sequence ID" value="MED7827959.1"/>
    <property type="molecule type" value="Genomic_DNA"/>
</dbReference>
<protein>
    <submittedName>
        <fullName evidence="2">Uncharacterized protein</fullName>
    </submittedName>
</protein>
<dbReference type="Proteomes" id="UP001333996">
    <property type="component" value="Unassembled WGS sequence"/>
</dbReference>
<proteinExistence type="predicted"/>
<keyword evidence="3" id="KW-1185">Reference proteome</keyword>
<sequence length="286" mass="30411">MTIERVSMGTCAVCGTDLPAQRGPRARRYCSRACQAKAYRARQEQRTSHRATAADEQRLAAEYDAVPSRQLADSLSLAAGRIAGALTTGQAADDHDLGILARIPVVLTARAHQAAALANALPTLGPAPTVTVLKLATPPEPDKSSRDDSAPTLTTAPSAPRRTRSPQTSRDDSAPLPTWDTTAIKPVPQRLPKKRAQALVDAAELVRAPDYRDSHTWILRSGDTLLGYVVPSYGGTSRSGRNGWASRLGGSPGPRCRSRDGAAVDLAARWLRVVTAAPNRTLTGDN</sequence>
<feature type="compositionally biased region" description="Basic and acidic residues" evidence="1">
    <location>
        <begin position="140"/>
        <end position="149"/>
    </location>
</feature>
<gene>
    <name evidence="2" type="ORF">VXC91_40260</name>
</gene>
<accession>A0ABU7FVK7</accession>
<evidence type="ECO:0000256" key="1">
    <source>
        <dbReference type="SAM" id="MobiDB-lite"/>
    </source>
</evidence>
<feature type="region of interest" description="Disordered" evidence="1">
    <location>
        <begin position="134"/>
        <end position="185"/>
    </location>
</feature>
<name>A0ABU7FVK7_9ACTN</name>
<comment type="caution">
    <text evidence="2">The sequence shown here is derived from an EMBL/GenBank/DDBJ whole genome shotgun (WGS) entry which is preliminary data.</text>
</comment>
<dbReference type="RefSeq" id="WP_329512324.1">
    <property type="nucleotide sequence ID" value="NZ_BAAAYZ010000063.1"/>
</dbReference>